<comment type="caution">
    <text evidence="2">The sequence shown here is derived from an EMBL/GenBank/DDBJ whole genome shotgun (WGS) entry which is preliminary data.</text>
</comment>
<dbReference type="AlphaFoldDB" id="A0AAV4W7X4"/>
<organism evidence="2 3">
    <name type="scientific">Caerostris darwini</name>
    <dbReference type="NCBI Taxonomy" id="1538125"/>
    <lineage>
        <taxon>Eukaryota</taxon>
        <taxon>Metazoa</taxon>
        <taxon>Ecdysozoa</taxon>
        <taxon>Arthropoda</taxon>
        <taxon>Chelicerata</taxon>
        <taxon>Arachnida</taxon>
        <taxon>Araneae</taxon>
        <taxon>Araneomorphae</taxon>
        <taxon>Entelegynae</taxon>
        <taxon>Araneoidea</taxon>
        <taxon>Araneidae</taxon>
        <taxon>Caerostris</taxon>
    </lineage>
</organism>
<sequence length="125" mass="14597">MRIFLSSLDQLPSLPLLFSVSVVILSLQLEHTPIKNMYQLSEFAKRRRTKNKSQRYLFFFGSILFPRIPKTSREVIFCSGKTDLRRFLTDIHMRGVLGGHALTIWGVMYVGWHFAVSTFVLVWME</sequence>
<gene>
    <name evidence="2" type="ORF">CDAR_232301</name>
</gene>
<reference evidence="2 3" key="1">
    <citation type="submission" date="2021-06" db="EMBL/GenBank/DDBJ databases">
        <title>Caerostris darwini draft genome.</title>
        <authorList>
            <person name="Kono N."/>
            <person name="Arakawa K."/>
        </authorList>
    </citation>
    <scope>NUCLEOTIDE SEQUENCE [LARGE SCALE GENOMIC DNA]</scope>
</reference>
<keyword evidence="3" id="KW-1185">Reference proteome</keyword>
<protein>
    <submittedName>
        <fullName evidence="2">Uncharacterized protein</fullName>
    </submittedName>
</protein>
<name>A0AAV4W7X4_9ARAC</name>
<evidence type="ECO:0000313" key="2">
    <source>
        <dbReference type="EMBL" id="GIY77999.1"/>
    </source>
</evidence>
<keyword evidence="1" id="KW-1133">Transmembrane helix</keyword>
<dbReference type="EMBL" id="BPLQ01014199">
    <property type="protein sequence ID" value="GIY77999.1"/>
    <property type="molecule type" value="Genomic_DNA"/>
</dbReference>
<dbReference type="Proteomes" id="UP001054837">
    <property type="component" value="Unassembled WGS sequence"/>
</dbReference>
<evidence type="ECO:0000313" key="3">
    <source>
        <dbReference type="Proteomes" id="UP001054837"/>
    </source>
</evidence>
<keyword evidence="1" id="KW-0812">Transmembrane</keyword>
<keyword evidence="1" id="KW-0472">Membrane</keyword>
<proteinExistence type="predicted"/>
<evidence type="ECO:0000256" key="1">
    <source>
        <dbReference type="SAM" id="Phobius"/>
    </source>
</evidence>
<accession>A0AAV4W7X4</accession>
<feature type="transmembrane region" description="Helical" evidence="1">
    <location>
        <begin position="102"/>
        <end position="124"/>
    </location>
</feature>